<evidence type="ECO:0000313" key="3">
    <source>
        <dbReference type="EMBL" id="PIK43806.1"/>
    </source>
</evidence>
<dbReference type="EMBL" id="MRZV01000824">
    <property type="protein sequence ID" value="PIK43806.1"/>
    <property type="molecule type" value="Genomic_DNA"/>
</dbReference>
<accession>A0A2G8K707</accession>
<dbReference type="PANTHER" id="PTHR15751:SF12">
    <property type="entry name" value="TRAFFICKING KINESIN-BINDING PROTEIN MILT"/>
    <property type="match status" value="1"/>
</dbReference>
<keyword evidence="4" id="KW-1185">Reference proteome</keyword>
<dbReference type="Pfam" id="PF12448">
    <property type="entry name" value="Milton"/>
    <property type="match status" value="1"/>
</dbReference>
<evidence type="ECO:0000256" key="1">
    <source>
        <dbReference type="SAM" id="MobiDB-lite"/>
    </source>
</evidence>
<organism evidence="3 4">
    <name type="scientific">Stichopus japonicus</name>
    <name type="common">Sea cucumber</name>
    <dbReference type="NCBI Taxonomy" id="307972"/>
    <lineage>
        <taxon>Eukaryota</taxon>
        <taxon>Metazoa</taxon>
        <taxon>Echinodermata</taxon>
        <taxon>Eleutherozoa</taxon>
        <taxon>Echinozoa</taxon>
        <taxon>Holothuroidea</taxon>
        <taxon>Aspidochirotacea</taxon>
        <taxon>Aspidochirotida</taxon>
        <taxon>Stichopodidae</taxon>
        <taxon>Apostichopus</taxon>
    </lineage>
</organism>
<reference evidence="3 4" key="1">
    <citation type="journal article" date="2017" name="PLoS Biol.">
        <title>The sea cucumber genome provides insights into morphological evolution and visceral regeneration.</title>
        <authorList>
            <person name="Zhang X."/>
            <person name="Sun L."/>
            <person name="Yuan J."/>
            <person name="Sun Y."/>
            <person name="Gao Y."/>
            <person name="Zhang L."/>
            <person name="Li S."/>
            <person name="Dai H."/>
            <person name="Hamel J.F."/>
            <person name="Liu C."/>
            <person name="Yu Y."/>
            <person name="Liu S."/>
            <person name="Lin W."/>
            <person name="Guo K."/>
            <person name="Jin S."/>
            <person name="Xu P."/>
            <person name="Storey K.B."/>
            <person name="Huan P."/>
            <person name="Zhang T."/>
            <person name="Zhou Y."/>
            <person name="Zhang J."/>
            <person name="Lin C."/>
            <person name="Li X."/>
            <person name="Xing L."/>
            <person name="Huo D."/>
            <person name="Sun M."/>
            <person name="Wang L."/>
            <person name="Mercier A."/>
            <person name="Li F."/>
            <person name="Yang H."/>
            <person name="Xiang J."/>
        </authorList>
    </citation>
    <scope>NUCLEOTIDE SEQUENCE [LARGE SCALE GENOMIC DNA]</scope>
    <source>
        <strain evidence="3">Shaxun</strain>
        <tissue evidence="3">Muscle</tissue>
    </source>
</reference>
<dbReference type="GO" id="GO:0006605">
    <property type="term" value="P:protein targeting"/>
    <property type="evidence" value="ECO:0007669"/>
    <property type="project" value="TreeGrafter"/>
</dbReference>
<dbReference type="Proteomes" id="UP000230750">
    <property type="component" value="Unassembled WGS sequence"/>
</dbReference>
<sequence>MKDSLAAELVDSVEQELGGDPQLTKLGKKNYNRSVMKTVKAVNKRSFNSFGPGYSEEFTSARVSPSSSVMSIPGTPYSELYEGDNDTDSMAGSVKGSTKVGIPGSNDLETALRRLELRKQNVEAERKYHAEHPTDSSESYFPRSLTLHHWQRLAQPHMASMLDQRPGVMVKGFREIDRSEMYSLDDIEDDGQVVAQTMPSKCHANTSSTYTFTNCNIGLLEPALSSTTRSSVMSPFQHQTSHPQRSAATRTFSTSLGIAQVLNERNTSDNVAVKTKSEITGGPVMKKYTEGLNLLTASQDNEKKAENPVPAPKGVHQVTGGIFSRNASPVSSQQGKIKIMDQATKQRLLEKVKNIRATRDQGVTKALQLLPSMAVMPATRNLGYSMATGIYSSPTHARPGASSGGITTFSSMTTPNMSVPSQASFPEWGMTTMTSSSSRSMGLGDLNNLTGPSSTYRHMTTTSTSSGGNTATSSTPSGQGLNLFSGTSPMSVISGQSRGLSAIHKPGALL</sequence>
<dbReference type="GO" id="GO:0048311">
    <property type="term" value="P:mitochondrion distribution"/>
    <property type="evidence" value="ECO:0007669"/>
    <property type="project" value="TreeGrafter"/>
</dbReference>
<comment type="caution">
    <text evidence="3">The sequence shown here is derived from an EMBL/GenBank/DDBJ whole genome shotgun (WGS) entry which is preliminary data.</text>
</comment>
<dbReference type="GO" id="GO:0047496">
    <property type="term" value="P:vesicle transport along microtubule"/>
    <property type="evidence" value="ECO:0007669"/>
    <property type="project" value="TreeGrafter"/>
</dbReference>
<dbReference type="OrthoDB" id="10067624at2759"/>
<dbReference type="InterPro" id="IPR022154">
    <property type="entry name" value="TRAK1/2_C"/>
</dbReference>
<dbReference type="InterPro" id="IPR051946">
    <property type="entry name" value="Intracell_Traff-Reg"/>
</dbReference>
<dbReference type="GO" id="GO:0005739">
    <property type="term" value="C:mitochondrion"/>
    <property type="evidence" value="ECO:0007669"/>
    <property type="project" value="TreeGrafter"/>
</dbReference>
<dbReference type="PANTHER" id="PTHR15751">
    <property type="entry name" value="TRAFFICKING KINESIN-BINDING PROTEIN"/>
    <property type="match status" value="1"/>
</dbReference>
<dbReference type="GO" id="GO:0031410">
    <property type="term" value="C:cytoplasmic vesicle"/>
    <property type="evidence" value="ECO:0007669"/>
    <property type="project" value="TreeGrafter"/>
</dbReference>
<dbReference type="SMART" id="SM01423">
    <property type="entry name" value="Milton"/>
    <property type="match status" value="1"/>
</dbReference>
<proteinExistence type="predicted"/>
<feature type="region of interest" description="Disordered" evidence="1">
    <location>
        <begin position="453"/>
        <end position="480"/>
    </location>
</feature>
<name>A0A2G8K707_STIJA</name>
<feature type="domain" description="Trafficking kinesin-binding protein C-terminal" evidence="2">
    <location>
        <begin position="43"/>
        <end position="144"/>
    </location>
</feature>
<dbReference type="GO" id="GO:0017022">
    <property type="term" value="F:myosin binding"/>
    <property type="evidence" value="ECO:0007669"/>
    <property type="project" value="TreeGrafter"/>
</dbReference>
<protein>
    <submittedName>
        <fullName evidence="3">Putative trafficking kinesin-binding protein 1</fullName>
    </submittedName>
</protein>
<evidence type="ECO:0000313" key="4">
    <source>
        <dbReference type="Proteomes" id="UP000230750"/>
    </source>
</evidence>
<dbReference type="STRING" id="307972.A0A2G8K707"/>
<gene>
    <name evidence="3" type="ORF">BSL78_19332</name>
</gene>
<dbReference type="AlphaFoldDB" id="A0A2G8K707"/>
<evidence type="ECO:0000259" key="2">
    <source>
        <dbReference type="SMART" id="SM01423"/>
    </source>
</evidence>
<feature type="compositionally biased region" description="Low complexity" evidence="1">
    <location>
        <begin position="460"/>
        <end position="478"/>
    </location>
</feature>